<dbReference type="EMBL" id="JAAWWL010000002">
    <property type="protein sequence ID" value="NKI32140.1"/>
    <property type="molecule type" value="Genomic_DNA"/>
</dbReference>
<dbReference type="RefSeq" id="WP_168552361.1">
    <property type="nucleotide sequence ID" value="NZ_JAAWWL010000002.1"/>
</dbReference>
<accession>A0ABX1GT07</accession>
<evidence type="ECO:0000256" key="1">
    <source>
        <dbReference type="SAM" id="MobiDB-lite"/>
    </source>
</evidence>
<proteinExistence type="predicted"/>
<protein>
    <submittedName>
        <fullName evidence="2">Transporter</fullName>
    </submittedName>
</protein>
<reference evidence="2 3" key="1">
    <citation type="submission" date="2020-04" db="EMBL/GenBank/DDBJ databases">
        <authorList>
            <person name="Yoon J."/>
        </authorList>
    </citation>
    <scope>NUCLEOTIDE SEQUENCE [LARGE SCALE GENOMIC DNA]</scope>
    <source>
        <strain evidence="2 3">DJ-13</strain>
    </source>
</reference>
<name>A0ABX1GT07_9FLAO</name>
<sequence>MVSTRSLLVLLFLTPFLLIGQYTEVINSNRPGVSVSAYALGSNVLQFEVGGLYEIQNHSENNTDSNIIGADFALRYGLYFETLELVYEGSYISQNITFNNFGVEETRNDFRRNRAGLKFLVFDPFKNPDKNKPNLYSWRANNKFQFKNLLPAVSLYGGATFNLGDNPFYPEDATISYRGMIATQSRLTPKSTLITNVAYDRITTDFPEWNYVISFQRAFRNPKWSVFLEHQGIISDRYSDNLFRTGVAHLFSENFQMDLNFGGSIKTTPSRYFGSFGLSYRLDFHKDKLVPINEQRPQGKIKKGSMKKKKKSKGKKKKKVDF</sequence>
<evidence type="ECO:0000313" key="3">
    <source>
        <dbReference type="Proteomes" id="UP000718451"/>
    </source>
</evidence>
<evidence type="ECO:0000313" key="2">
    <source>
        <dbReference type="EMBL" id="NKI32140.1"/>
    </source>
</evidence>
<gene>
    <name evidence="2" type="ORF">HCU67_09325</name>
</gene>
<dbReference type="Proteomes" id="UP000718451">
    <property type="component" value="Unassembled WGS sequence"/>
</dbReference>
<comment type="caution">
    <text evidence="2">The sequence shown here is derived from an EMBL/GenBank/DDBJ whole genome shotgun (WGS) entry which is preliminary data.</text>
</comment>
<feature type="region of interest" description="Disordered" evidence="1">
    <location>
        <begin position="293"/>
        <end position="322"/>
    </location>
</feature>
<keyword evidence="3" id="KW-1185">Reference proteome</keyword>
<feature type="compositionally biased region" description="Basic residues" evidence="1">
    <location>
        <begin position="299"/>
        <end position="322"/>
    </location>
</feature>
<organism evidence="2 3">
    <name type="scientific">Croceivirga thetidis</name>
    <dbReference type="NCBI Taxonomy" id="2721623"/>
    <lineage>
        <taxon>Bacteria</taxon>
        <taxon>Pseudomonadati</taxon>
        <taxon>Bacteroidota</taxon>
        <taxon>Flavobacteriia</taxon>
        <taxon>Flavobacteriales</taxon>
        <taxon>Flavobacteriaceae</taxon>
        <taxon>Croceivirga</taxon>
    </lineage>
</organism>
<dbReference type="InterPro" id="IPR025737">
    <property type="entry name" value="FApF"/>
</dbReference>
<dbReference type="Pfam" id="PF13557">
    <property type="entry name" value="Phenol_MetA_deg"/>
    <property type="match status" value="1"/>
</dbReference>